<evidence type="ECO:0000313" key="3">
    <source>
        <dbReference type="Proteomes" id="UP000199159"/>
    </source>
</evidence>
<dbReference type="Proteomes" id="UP000199159">
    <property type="component" value="Unassembled WGS sequence"/>
</dbReference>
<sequence>MNNFKENQLKIVEFKSQKQISDDRRKKRSEKREELRKRVEAIRNNGSYGDKLSTKH</sequence>
<name>A0A1H0T7W6_9BACI</name>
<accession>A0A1H0T7W6</accession>
<dbReference type="EMBL" id="FNJU01000003">
    <property type="protein sequence ID" value="SDP49698.1"/>
    <property type="molecule type" value="Genomic_DNA"/>
</dbReference>
<reference evidence="3" key="1">
    <citation type="submission" date="2016-10" db="EMBL/GenBank/DDBJ databases">
        <authorList>
            <person name="Varghese N."/>
            <person name="Submissions S."/>
        </authorList>
    </citation>
    <scope>NUCLEOTIDE SEQUENCE [LARGE SCALE GENOMIC DNA]</scope>
    <source>
        <strain evidence="3">IBRC-M10078</strain>
    </source>
</reference>
<gene>
    <name evidence="2" type="ORF">SAMN05216565_103314</name>
</gene>
<organism evidence="2 3">
    <name type="scientific">Litchfieldia salsa</name>
    <dbReference type="NCBI Taxonomy" id="930152"/>
    <lineage>
        <taxon>Bacteria</taxon>
        <taxon>Bacillati</taxon>
        <taxon>Bacillota</taxon>
        <taxon>Bacilli</taxon>
        <taxon>Bacillales</taxon>
        <taxon>Bacillaceae</taxon>
        <taxon>Litchfieldia</taxon>
    </lineage>
</organism>
<proteinExistence type="predicted"/>
<feature type="region of interest" description="Disordered" evidence="1">
    <location>
        <begin position="17"/>
        <end position="56"/>
    </location>
</feature>
<evidence type="ECO:0000256" key="1">
    <source>
        <dbReference type="SAM" id="MobiDB-lite"/>
    </source>
</evidence>
<feature type="compositionally biased region" description="Basic and acidic residues" evidence="1">
    <location>
        <begin position="17"/>
        <end position="41"/>
    </location>
</feature>
<evidence type="ECO:0000313" key="2">
    <source>
        <dbReference type="EMBL" id="SDP49698.1"/>
    </source>
</evidence>
<dbReference type="RefSeq" id="WP_175490234.1">
    <property type="nucleotide sequence ID" value="NZ_FNJU01000003.1"/>
</dbReference>
<dbReference type="AlphaFoldDB" id="A0A1H0T7W6"/>
<keyword evidence="3" id="KW-1185">Reference proteome</keyword>
<dbReference type="STRING" id="930152.SAMN05216565_103314"/>
<protein>
    <submittedName>
        <fullName evidence="2">Uncharacterized protein</fullName>
    </submittedName>
</protein>